<evidence type="ECO:0008006" key="4">
    <source>
        <dbReference type="Google" id="ProtNLM"/>
    </source>
</evidence>
<proteinExistence type="predicted"/>
<name>A0A8J7IHZ0_9FLAO</name>
<evidence type="ECO:0000313" key="2">
    <source>
        <dbReference type="EMBL" id="MBJ6368521.1"/>
    </source>
</evidence>
<dbReference type="Proteomes" id="UP000610931">
    <property type="component" value="Unassembled WGS sequence"/>
</dbReference>
<accession>A0A8J7IHZ0</accession>
<evidence type="ECO:0000256" key="1">
    <source>
        <dbReference type="SAM" id="Phobius"/>
    </source>
</evidence>
<comment type="caution">
    <text evidence="2">The sequence shown here is derived from an EMBL/GenBank/DDBJ whole genome shotgun (WGS) entry which is preliminary data.</text>
</comment>
<organism evidence="2 3">
    <name type="scientific">Snuella sedimenti</name>
    <dbReference type="NCBI Taxonomy" id="2798802"/>
    <lineage>
        <taxon>Bacteria</taxon>
        <taxon>Pseudomonadati</taxon>
        <taxon>Bacteroidota</taxon>
        <taxon>Flavobacteriia</taxon>
        <taxon>Flavobacteriales</taxon>
        <taxon>Flavobacteriaceae</taxon>
        <taxon>Snuella</taxon>
    </lineage>
</organism>
<keyword evidence="1" id="KW-0812">Transmembrane</keyword>
<feature type="transmembrane region" description="Helical" evidence="1">
    <location>
        <begin position="78"/>
        <end position="99"/>
    </location>
</feature>
<dbReference type="EMBL" id="JAELVQ010000012">
    <property type="protein sequence ID" value="MBJ6368521.1"/>
    <property type="molecule type" value="Genomic_DNA"/>
</dbReference>
<evidence type="ECO:0000313" key="3">
    <source>
        <dbReference type="Proteomes" id="UP000610931"/>
    </source>
</evidence>
<sequence>MDELELLKKDWNKENGGFTKKTTAELYAMLHKKSSSIVKTLFYISVAELLFWIVINSIPYMTSEEYQKKLNTIYDNEFLFTGLTVLSYGIILLFIYLLFTSYRSISVTDSAKKLMESILKTRKIIKYYVLYNLIMAGFSLIIGFYFAFKHNPAVSGKFSHLGNMELIVTTIVIIVFITVFILVIWFFYRIIYGLLLKRLNRNYNELKKLEF</sequence>
<protein>
    <recommendedName>
        <fullName evidence="4">Beta-carotene 15,15'-monooxygenase</fullName>
    </recommendedName>
</protein>
<keyword evidence="1" id="KW-0472">Membrane</keyword>
<feature type="transmembrane region" description="Helical" evidence="1">
    <location>
        <begin position="166"/>
        <end position="188"/>
    </location>
</feature>
<dbReference type="AlphaFoldDB" id="A0A8J7IHZ0"/>
<keyword evidence="1" id="KW-1133">Transmembrane helix</keyword>
<feature type="transmembrane region" description="Helical" evidence="1">
    <location>
        <begin position="127"/>
        <end position="146"/>
    </location>
</feature>
<feature type="transmembrane region" description="Helical" evidence="1">
    <location>
        <begin position="40"/>
        <end position="58"/>
    </location>
</feature>
<dbReference type="RefSeq" id="WP_199115284.1">
    <property type="nucleotide sequence ID" value="NZ_JAELVQ010000012.1"/>
</dbReference>
<keyword evidence="3" id="KW-1185">Reference proteome</keyword>
<reference evidence="2" key="1">
    <citation type="submission" date="2020-12" db="EMBL/GenBank/DDBJ databases">
        <title>Snuella sp. nov., isolated from sediment in Incheon.</title>
        <authorList>
            <person name="Kim W."/>
        </authorList>
    </citation>
    <scope>NUCLEOTIDE SEQUENCE</scope>
    <source>
        <strain evidence="2">CAU 1569</strain>
    </source>
</reference>
<gene>
    <name evidence="2" type="ORF">JF259_10525</name>
</gene>